<dbReference type="InterPro" id="IPR029052">
    <property type="entry name" value="Metallo-depent_PP-like"/>
</dbReference>
<feature type="transmembrane region" description="Helical" evidence="1">
    <location>
        <begin position="43"/>
        <end position="64"/>
    </location>
</feature>
<dbReference type="AlphaFoldDB" id="H3AX39"/>
<keyword evidence="4" id="KW-1185">Reference proteome</keyword>
<dbReference type="KEGG" id="lcm:102345310"/>
<feature type="domain" description="Calcineurin-like phosphoesterase" evidence="2">
    <location>
        <begin position="206"/>
        <end position="380"/>
    </location>
</feature>
<gene>
    <name evidence="3" type="primary">TMPPE</name>
</gene>
<dbReference type="STRING" id="7897.ENSLACP00000014210"/>
<dbReference type="InterPro" id="IPR051158">
    <property type="entry name" value="Metallophosphoesterase_sf"/>
</dbReference>
<dbReference type="Gene3D" id="3.60.21.10">
    <property type="match status" value="1"/>
</dbReference>
<organism evidence="3 4">
    <name type="scientific">Latimeria chalumnae</name>
    <name type="common">Coelacanth</name>
    <dbReference type="NCBI Taxonomy" id="7897"/>
    <lineage>
        <taxon>Eukaryota</taxon>
        <taxon>Metazoa</taxon>
        <taxon>Chordata</taxon>
        <taxon>Craniata</taxon>
        <taxon>Vertebrata</taxon>
        <taxon>Euteleostomi</taxon>
        <taxon>Coelacanthiformes</taxon>
        <taxon>Coelacanthidae</taxon>
        <taxon>Latimeria</taxon>
    </lineage>
</organism>
<dbReference type="CDD" id="cd07385">
    <property type="entry name" value="MPP_YkuE_C"/>
    <property type="match status" value="1"/>
</dbReference>
<dbReference type="OrthoDB" id="783096at2759"/>
<evidence type="ECO:0000313" key="4">
    <source>
        <dbReference type="Proteomes" id="UP000008672"/>
    </source>
</evidence>
<dbReference type="eggNOG" id="ENOG502QRHG">
    <property type="taxonomic scope" value="Eukaryota"/>
</dbReference>
<evidence type="ECO:0000259" key="2">
    <source>
        <dbReference type="Pfam" id="PF00149"/>
    </source>
</evidence>
<dbReference type="PANTHER" id="PTHR31302:SF0">
    <property type="entry name" value="TRANSMEMBRANE PROTEIN WITH METALLOPHOSPHOESTERASE DOMAIN"/>
    <property type="match status" value="1"/>
</dbReference>
<dbReference type="EMBL" id="AFYH01081237">
    <property type="status" value="NOT_ANNOTATED_CDS"/>
    <property type="molecule type" value="Genomic_DNA"/>
</dbReference>
<dbReference type="FunCoup" id="H3AX39">
    <property type="interactions" value="504"/>
</dbReference>
<dbReference type="InterPro" id="IPR004843">
    <property type="entry name" value="Calcineurin-like_PHP"/>
</dbReference>
<accession>H3AX39</accession>
<keyword evidence="1" id="KW-0472">Membrane</keyword>
<evidence type="ECO:0000256" key="1">
    <source>
        <dbReference type="SAM" id="Phobius"/>
    </source>
</evidence>
<dbReference type="GO" id="GO:0016787">
    <property type="term" value="F:hydrolase activity"/>
    <property type="evidence" value="ECO:0007669"/>
    <property type="project" value="InterPro"/>
</dbReference>
<name>H3AX39_LATCH</name>
<dbReference type="GeneTree" id="ENSGT00390000010260"/>
<dbReference type="EMBL" id="AFYH01081240">
    <property type="status" value="NOT_ANNOTATED_CDS"/>
    <property type="molecule type" value="Genomic_DNA"/>
</dbReference>
<keyword evidence="1" id="KW-1133">Transmembrane helix</keyword>
<dbReference type="EMBL" id="AFYH01081239">
    <property type="status" value="NOT_ANNOTATED_CDS"/>
    <property type="molecule type" value="Genomic_DNA"/>
</dbReference>
<dbReference type="Bgee" id="ENSLACG00000012513">
    <property type="expression patterns" value="Expressed in chordate pharynx and 1 other cell type or tissue"/>
</dbReference>
<sequence length="438" mass="48305">MFSLRKLPLELRVAVAALVVFFSMVVSRTYLSESLTLSTRTVLFRVQFILFVNALMLIGSLYTWKKIVGAACKPCAAPSCCLTAWKVAVFAFLACAHLSFFTLLLLVSEEPYIFSLVSYTCLGVYVMLLFWLFVLGCIERVYKLLARTRARTDGRSGNKQAARALLAIAVTLALTVVGLINASRPPFVKHLEIPVQKLPPSVHNLKMILLSDIHLGPTVGKTKLEMVVKMVNELKPDITVIVGDLTDSQVINLQTAVEPLGQLNSRLGTYFVTGNHEYYTADVNNWFKHLESLNIHPLHNENAKISGLGNSDDWFCLAGVDDIEAGILRYPGHGMDLDKALDGCGPEHATVLLAHQPRAAKWALQARPDISLVLSGHTHGGQIFPLTITAYLLNPFFSGLYKVGKSSFVYVTPGTMYYGVPMRLASRAEITEIILLAH</sequence>
<feature type="transmembrane region" description="Helical" evidence="1">
    <location>
        <begin position="113"/>
        <end position="142"/>
    </location>
</feature>
<dbReference type="EMBL" id="AFYH01081243">
    <property type="status" value="NOT_ANNOTATED_CDS"/>
    <property type="molecule type" value="Genomic_DNA"/>
</dbReference>
<dbReference type="Proteomes" id="UP000008672">
    <property type="component" value="Unassembled WGS sequence"/>
</dbReference>
<dbReference type="EMBL" id="AFYH01081236">
    <property type="status" value="NOT_ANNOTATED_CDS"/>
    <property type="molecule type" value="Genomic_DNA"/>
</dbReference>
<evidence type="ECO:0000313" key="3">
    <source>
        <dbReference type="Ensembl" id="ENSLACP00000014210.1"/>
    </source>
</evidence>
<proteinExistence type="predicted"/>
<dbReference type="SUPFAM" id="SSF56300">
    <property type="entry name" value="Metallo-dependent phosphatases"/>
    <property type="match status" value="1"/>
</dbReference>
<feature type="transmembrane region" description="Helical" evidence="1">
    <location>
        <begin position="162"/>
        <end position="180"/>
    </location>
</feature>
<dbReference type="PANTHER" id="PTHR31302">
    <property type="entry name" value="TRANSMEMBRANE PROTEIN WITH METALLOPHOSPHOESTERASE DOMAIN-RELATED"/>
    <property type="match status" value="1"/>
</dbReference>
<dbReference type="EMBL" id="AFYH01081241">
    <property type="status" value="NOT_ANNOTATED_CDS"/>
    <property type="molecule type" value="Genomic_DNA"/>
</dbReference>
<reference evidence="3" key="3">
    <citation type="submission" date="2025-09" db="UniProtKB">
        <authorList>
            <consortium name="Ensembl"/>
        </authorList>
    </citation>
    <scope>IDENTIFICATION</scope>
</reference>
<dbReference type="InParanoid" id="H3AX39"/>
<keyword evidence="1" id="KW-0812">Transmembrane</keyword>
<dbReference type="Ensembl" id="ENSLACT00000014310.1">
    <property type="protein sequence ID" value="ENSLACP00000014210.1"/>
    <property type="gene ID" value="ENSLACG00000012513.1"/>
</dbReference>
<dbReference type="OMA" id="DTHYGPI"/>
<dbReference type="HOGENOM" id="CLU_025443_5_2_1"/>
<reference evidence="4" key="1">
    <citation type="submission" date="2011-08" db="EMBL/GenBank/DDBJ databases">
        <title>The draft genome of Latimeria chalumnae.</title>
        <authorList>
            <person name="Di Palma F."/>
            <person name="Alfoldi J."/>
            <person name="Johnson J."/>
            <person name="Berlin A."/>
            <person name="Gnerre S."/>
            <person name="Jaffe D."/>
            <person name="MacCallum I."/>
            <person name="Young S."/>
            <person name="Walker B.J."/>
            <person name="Lander E."/>
            <person name="Lindblad-Toh K."/>
        </authorList>
    </citation>
    <scope>NUCLEOTIDE SEQUENCE [LARGE SCALE GENOMIC DNA]</scope>
    <source>
        <strain evidence="4">Wild caught</strain>
    </source>
</reference>
<dbReference type="RefSeq" id="XP_005997248.1">
    <property type="nucleotide sequence ID" value="XM_005997186.3"/>
</dbReference>
<protein>
    <submittedName>
        <fullName evidence="3">Transmembrane protein with metallophosphoesterase domain</fullName>
    </submittedName>
</protein>
<dbReference type="Pfam" id="PF00149">
    <property type="entry name" value="Metallophos"/>
    <property type="match status" value="1"/>
</dbReference>
<dbReference type="CTD" id="643853"/>
<dbReference type="GeneID" id="102345310"/>
<dbReference type="EMBL" id="AFYH01081238">
    <property type="status" value="NOT_ANNOTATED_CDS"/>
    <property type="molecule type" value="Genomic_DNA"/>
</dbReference>
<feature type="transmembrane region" description="Helical" evidence="1">
    <location>
        <begin position="85"/>
        <end position="107"/>
    </location>
</feature>
<feature type="transmembrane region" description="Helical" evidence="1">
    <location>
        <begin position="12"/>
        <end position="31"/>
    </location>
</feature>
<dbReference type="EMBL" id="AFYH01081242">
    <property type="status" value="NOT_ANNOTATED_CDS"/>
    <property type="molecule type" value="Genomic_DNA"/>
</dbReference>
<reference evidence="3" key="2">
    <citation type="submission" date="2025-08" db="UniProtKB">
        <authorList>
            <consortium name="Ensembl"/>
        </authorList>
    </citation>
    <scope>IDENTIFICATION</scope>
</reference>